<dbReference type="AlphaFoldDB" id="A0A4E0RIX2"/>
<reference evidence="2" key="1">
    <citation type="submission" date="2019-03" db="EMBL/GenBank/DDBJ databases">
        <title>Improved annotation for the trematode Fasciola hepatica.</title>
        <authorList>
            <person name="Choi Y.-J."/>
            <person name="Martin J."/>
            <person name="Mitreva M."/>
        </authorList>
    </citation>
    <scope>NUCLEOTIDE SEQUENCE [LARGE SCALE GENOMIC DNA]</scope>
</reference>
<feature type="transmembrane region" description="Helical" evidence="1">
    <location>
        <begin position="21"/>
        <end position="42"/>
    </location>
</feature>
<dbReference type="EMBL" id="JXXN02003573">
    <property type="protein sequence ID" value="THD21398.1"/>
    <property type="molecule type" value="Genomic_DNA"/>
</dbReference>
<sequence>MVCFTTPSVLFHTLEHVNSRAMRFSTVFAVALVTASIVQTVIADSPKKLDDYDYDKDVKFDRRYLKETYSKCIPRLSLRLQGLYGTFGYRVNHIVYDIVRHIIRHICEYCV</sequence>
<keyword evidence="1" id="KW-0812">Transmembrane</keyword>
<proteinExistence type="predicted"/>
<accession>A0A4E0RIX2</accession>
<evidence type="ECO:0000313" key="3">
    <source>
        <dbReference type="Proteomes" id="UP000230066"/>
    </source>
</evidence>
<organism evidence="2 3">
    <name type="scientific">Fasciola hepatica</name>
    <name type="common">Liver fluke</name>
    <dbReference type="NCBI Taxonomy" id="6192"/>
    <lineage>
        <taxon>Eukaryota</taxon>
        <taxon>Metazoa</taxon>
        <taxon>Spiralia</taxon>
        <taxon>Lophotrochozoa</taxon>
        <taxon>Platyhelminthes</taxon>
        <taxon>Trematoda</taxon>
        <taxon>Digenea</taxon>
        <taxon>Plagiorchiida</taxon>
        <taxon>Echinostomata</taxon>
        <taxon>Echinostomatoidea</taxon>
        <taxon>Fasciolidae</taxon>
        <taxon>Fasciola</taxon>
    </lineage>
</organism>
<protein>
    <submittedName>
        <fullName evidence="2">Uncharacterized protein</fullName>
    </submittedName>
</protein>
<evidence type="ECO:0000256" key="1">
    <source>
        <dbReference type="SAM" id="Phobius"/>
    </source>
</evidence>
<gene>
    <name evidence="2" type="ORF">D915_007789</name>
</gene>
<keyword evidence="1" id="KW-0472">Membrane</keyword>
<comment type="caution">
    <text evidence="2">The sequence shown here is derived from an EMBL/GenBank/DDBJ whole genome shotgun (WGS) entry which is preliminary data.</text>
</comment>
<name>A0A4E0RIX2_FASHE</name>
<keyword evidence="3" id="KW-1185">Reference proteome</keyword>
<keyword evidence="1" id="KW-1133">Transmembrane helix</keyword>
<dbReference type="Proteomes" id="UP000230066">
    <property type="component" value="Unassembled WGS sequence"/>
</dbReference>
<evidence type="ECO:0000313" key="2">
    <source>
        <dbReference type="EMBL" id="THD21398.1"/>
    </source>
</evidence>